<dbReference type="InterPro" id="IPR041916">
    <property type="entry name" value="Anti_sigma_zinc_sf"/>
</dbReference>
<feature type="domain" description="DUF4367" evidence="4">
    <location>
        <begin position="333"/>
        <end position="389"/>
    </location>
</feature>
<dbReference type="Proteomes" id="UP000051063">
    <property type="component" value="Unassembled WGS sequence"/>
</dbReference>
<name>A0ABR5N4S0_BRECH</name>
<accession>A0ABR5N4S0</accession>
<evidence type="ECO:0000256" key="1">
    <source>
        <dbReference type="ARBA" id="ARBA00024353"/>
    </source>
</evidence>
<protein>
    <recommendedName>
        <fullName evidence="2">Anti-sigma-W factor RsiW</fullName>
    </recommendedName>
</protein>
<evidence type="ECO:0000313" key="5">
    <source>
        <dbReference type="EMBL" id="KQL45622.1"/>
    </source>
</evidence>
<dbReference type="Gene3D" id="1.10.10.1320">
    <property type="entry name" value="Anti-sigma factor, zinc-finger domain"/>
    <property type="match status" value="1"/>
</dbReference>
<dbReference type="InterPro" id="IPR025377">
    <property type="entry name" value="DUF4367"/>
</dbReference>
<evidence type="ECO:0000259" key="4">
    <source>
        <dbReference type="Pfam" id="PF14285"/>
    </source>
</evidence>
<reference evidence="5 6" key="1">
    <citation type="submission" date="2015-09" db="EMBL/GenBank/DDBJ databases">
        <title>Genome sequencing project for genomic taxonomy and phylogenomics of Bacillus-like bacteria.</title>
        <authorList>
            <person name="Liu B."/>
            <person name="Wang J."/>
            <person name="Zhu Y."/>
            <person name="Liu G."/>
            <person name="Chen Q."/>
            <person name="Chen Z."/>
            <person name="Lan J."/>
            <person name="Che J."/>
            <person name="Ge C."/>
            <person name="Shi H."/>
            <person name="Pan Z."/>
            <person name="Liu X."/>
        </authorList>
    </citation>
    <scope>NUCLEOTIDE SEQUENCE [LARGE SCALE GENOMIC DNA]</scope>
    <source>
        <strain evidence="5 6">DSM 8552</strain>
    </source>
</reference>
<evidence type="ECO:0000256" key="2">
    <source>
        <dbReference type="ARBA" id="ARBA00024438"/>
    </source>
</evidence>
<gene>
    <name evidence="5" type="ORF">AN963_11195</name>
</gene>
<dbReference type="InterPro" id="IPR027383">
    <property type="entry name" value="Znf_put"/>
</dbReference>
<organism evidence="5 6">
    <name type="scientific">Brevibacillus choshinensis</name>
    <dbReference type="NCBI Taxonomy" id="54911"/>
    <lineage>
        <taxon>Bacteria</taxon>
        <taxon>Bacillati</taxon>
        <taxon>Bacillota</taxon>
        <taxon>Bacilli</taxon>
        <taxon>Bacillales</taxon>
        <taxon>Paenibacillaceae</taxon>
        <taxon>Brevibacillus</taxon>
    </lineage>
</organism>
<dbReference type="Pfam" id="PF14285">
    <property type="entry name" value="DUF4367"/>
    <property type="match status" value="1"/>
</dbReference>
<proteinExistence type="inferred from homology"/>
<sequence>MKCADAGMIQAYLDGECSASESEKFRDHVKQCDQCRLKLEELFALEAWTANTLEQELFRPVDKVRVDTEAAWQAFSRKIGQSEGHGKPVQLGSQKKVLKRSWKDMNKKTKKWVTGTSAAAVLVVSLSFPQVQAAASDLLSIFRMDKVEFVKVTKQDLQDVEAWMSSGRAGEMELKGIGKLWIDEAGQKDKENRYYNSREAAEKAGVKLPALPKGLDVESVDISPSFTLQLEINVEKANKLLAQMQVDQQFDEKLSGKRFSLHVPESQNIWLRSGENSLNYMVVDAPELKAPEGVDLEQLRNTMLALPFIPDNVKKQMLSIKDWQHTLPMPYLTDKDSKMKEVKVNGTDAVLISSEHNSQIIWQEDGHIHMLQAYDKIKGDELLEIAKKM</sequence>
<feature type="domain" description="Putative zinc-finger" evidence="3">
    <location>
        <begin position="8"/>
        <end position="36"/>
    </location>
</feature>
<dbReference type="RefSeq" id="WP_055744684.1">
    <property type="nucleotide sequence ID" value="NZ_LJJB01000010.1"/>
</dbReference>
<comment type="similarity">
    <text evidence="1">Belongs to the zinc-associated anti-sigma factor (ZAS) superfamily. Anti-sigma-W factor family.</text>
</comment>
<comment type="caution">
    <text evidence="5">The sequence shown here is derived from an EMBL/GenBank/DDBJ whole genome shotgun (WGS) entry which is preliminary data.</text>
</comment>
<dbReference type="Pfam" id="PF13490">
    <property type="entry name" value="zf-HC2"/>
    <property type="match status" value="1"/>
</dbReference>
<evidence type="ECO:0000259" key="3">
    <source>
        <dbReference type="Pfam" id="PF13490"/>
    </source>
</evidence>
<dbReference type="EMBL" id="LJJB01000010">
    <property type="protein sequence ID" value="KQL45622.1"/>
    <property type="molecule type" value="Genomic_DNA"/>
</dbReference>
<keyword evidence="6" id="KW-1185">Reference proteome</keyword>
<evidence type="ECO:0000313" key="6">
    <source>
        <dbReference type="Proteomes" id="UP000051063"/>
    </source>
</evidence>